<dbReference type="SUPFAM" id="SSF52540">
    <property type="entry name" value="P-loop containing nucleoside triphosphate hydrolases"/>
    <property type="match status" value="4"/>
</dbReference>
<dbReference type="GO" id="GO:0003684">
    <property type="term" value="F:damaged DNA binding"/>
    <property type="evidence" value="ECO:0007669"/>
    <property type="project" value="InterPro"/>
</dbReference>
<organism evidence="14 15">
    <name type="scientific">Thermosulfuriphilus ammonigenes</name>
    <dbReference type="NCBI Taxonomy" id="1936021"/>
    <lineage>
        <taxon>Bacteria</taxon>
        <taxon>Pseudomonadati</taxon>
        <taxon>Thermodesulfobacteriota</taxon>
        <taxon>Thermodesulfobacteria</taxon>
        <taxon>Thermodesulfobacteriales</taxon>
        <taxon>Thermodesulfobacteriaceae</taxon>
        <taxon>Thermosulfuriphilus</taxon>
    </lineage>
</organism>
<dbReference type="Pfam" id="PF17757">
    <property type="entry name" value="UvrB_inter"/>
    <property type="match status" value="1"/>
</dbReference>
<evidence type="ECO:0000313" key="15">
    <source>
        <dbReference type="Proteomes" id="UP000502179"/>
    </source>
</evidence>
<comment type="subcellular location">
    <subcellularLocation>
        <location evidence="1 13">Cytoplasm</location>
    </subcellularLocation>
</comment>
<dbReference type="SMART" id="SM00490">
    <property type="entry name" value="HELICc"/>
    <property type="match status" value="1"/>
</dbReference>
<dbReference type="InterPro" id="IPR005118">
    <property type="entry name" value="TRCF_C"/>
</dbReference>
<evidence type="ECO:0000256" key="2">
    <source>
        <dbReference type="ARBA" id="ARBA00022490"/>
    </source>
</evidence>
<dbReference type="Gene3D" id="3.40.50.300">
    <property type="entry name" value="P-loop containing nucleotide triphosphate hydrolases"/>
    <property type="match status" value="2"/>
</dbReference>
<dbReference type="Gene3D" id="3.30.2060.10">
    <property type="entry name" value="Penicillin-binding protein 1b domain"/>
    <property type="match status" value="1"/>
</dbReference>
<dbReference type="PANTHER" id="PTHR47964">
    <property type="entry name" value="ATP-DEPENDENT DNA HELICASE HOMOLOG RECG, CHLOROPLASTIC"/>
    <property type="match status" value="1"/>
</dbReference>
<dbReference type="SUPFAM" id="SSF143517">
    <property type="entry name" value="TRCF domain-like"/>
    <property type="match status" value="1"/>
</dbReference>
<evidence type="ECO:0000256" key="12">
    <source>
        <dbReference type="ARBA" id="ARBA00070128"/>
    </source>
</evidence>
<dbReference type="FunFam" id="3.40.50.300:FF:000546">
    <property type="entry name" value="Transcription-repair-coupling factor"/>
    <property type="match status" value="1"/>
</dbReference>
<comment type="similarity">
    <text evidence="10 13">In the N-terminal section; belongs to the UvrB family.</text>
</comment>
<keyword evidence="3 13" id="KW-0547">Nucleotide-binding</keyword>
<evidence type="ECO:0000256" key="1">
    <source>
        <dbReference type="ARBA" id="ARBA00004496"/>
    </source>
</evidence>
<dbReference type="Gene3D" id="3.90.1150.50">
    <property type="entry name" value="Transcription-repair-coupling factor, D7 domain"/>
    <property type="match status" value="1"/>
</dbReference>
<dbReference type="Pfam" id="PF00270">
    <property type="entry name" value="DEAD"/>
    <property type="match status" value="1"/>
</dbReference>
<proteinExistence type="inferred from homology"/>
<dbReference type="KEGG" id="tav:G4V39_00595"/>
<gene>
    <name evidence="13 14" type="primary">mfd</name>
    <name evidence="14" type="ORF">G4V39_00595</name>
</gene>
<comment type="function">
    <text evidence="13">Couples transcription and DNA repair by recognizing RNA polymerase (RNAP) stalled at DNA lesions. Mediates ATP-dependent release of RNAP and its truncated transcript from the DNA, and recruitment of nucleotide excision repair machinery to the damaged site.</text>
</comment>
<dbReference type="HAMAP" id="MF_00969">
    <property type="entry name" value="TRCF"/>
    <property type="match status" value="1"/>
</dbReference>
<evidence type="ECO:0000256" key="8">
    <source>
        <dbReference type="ARBA" id="ARBA00023125"/>
    </source>
</evidence>
<dbReference type="InterPro" id="IPR027417">
    <property type="entry name" value="P-loop_NTPase"/>
</dbReference>
<keyword evidence="15" id="KW-1185">Reference proteome</keyword>
<dbReference type="NCBIfam" id="TIGR00580">
    <property type="entry name" value="mfd"/>
    <property type="match status" value="1"/>
</dbReference>
<dbReference type="InterPro" id="IPR011545">
    <property type="entry name" value="DEAD/DEAH_box_helicase_dom"/>
</dbReference>
<dbReference type="InterPro" id="IPR004576">
    <property type="entry name" value="Mfd"/>
</dbReference>
<dbReference type="InterPro" id="IPR036101">
    <property type="entry name" value="CarD-like/TRCF_RID_sf"/>
</dbReference>
<keyword evidence="7 13" id="KW-0067">ATP-binding</keyword>
<dbReference type="SMART" id="SM00487">
    <property type="entry name" value="DEXDc"/>
    <property type="match status" value="1"/>
</dbReference>
<dbReference type="AlphaFoldDB" id="A0A6G7PTE0"/>
<keyword evidence="9 13" id="KW-0234">DNA repair</keyword>
<dbReference type="SUPFAM" id="SSF141259">
    <property type="entry name" value="CarD-like"/>
    <property type="match status" value="1"/>
</dbReference>
<protein>
    <recommendedName>
        <fullName evidence="12 13">Transcription-repair-coupling factor</fullName>
        <shortName evidence="13">TRCF</shortName>
        <ecNumber evidence="13">3.6.4.-</ecNumber>
    </recommendedName>
</protein>
<dbReference type="InterPro" id="IPR047112">
    <property type="entry name" value="RecG/Mfd"/>
</dbReference>
<evidence type="ECO:0000256" key="4">
    <source>
        <dbReference type="ARBA" id="ARBA00022763"/>
    </source>
</evidence>
<name>A0A6G7PTE0_9BACT</name>
<dbReference type="Pfam" id="PF00271">
    <property type="entry name" value="Helicase_C"/>
    <property type="match status" value="1"/>
</dbReference>
<dbReference type="SMART" id="SM01058">
    <property type="entry name" value="CarD_TRCF"/>
    <property type="match status" value="1"/>
</dbReference>
<dbReference type="GO" id="GO:0000716">
    <property type="term" value="P:transcription-coupled nucleotide-excision repair, DNA damage recognition"/>
    <property type="evidence" value="ECO:0007669"/>
    <property type="project" value="UniProtKB-UniRule"/>
</dbReference>
<dbReference type="GO" id="GO:0005737">
    <property type="term" value="C:cytoplasm"/>
    <property type="evidence" value="ECO:0007669"/>
    <property type="project" value="UniProtKB-SubCell"/>
</dbReference>
<dbReference type="InterPro" id="IPR001650">
    <property type="entry name" value="Helicase_C-like"/>
</dbReference>
<dbReference type="SMART" id="SM00982">
    <property type="entry name" value="TRCF"/>
    <property type="match status" value="1"/>
</dbReference>
<accession>A0A6G7PTE0</accession>
<dbReference type="Gene3D" id="3.40.50.11180">
    <property type="match status" value="1"/>
</dbReference>
<evidence type="ECO:0000256" key="11">
    <source>
        <dbReference type="ARBA" id="ARBA00061399"/>
    </source>
</evidence>
<dbReference type="GO" id="GO:0005524">
    <property type="term" value="F:ATP binding"/>
    <property type="evidence" value="ECO:0007669"/>
    <property type="project" value="UniProtKB-UniRule"/>
</dbReference>
<keyword evidence="2 13" id="KW-0963">Cytoplasm</keyword>
<keyword evidence="4 13" id="KW-0227">DNA damage</keyword>
<evidence type="ECO:0000313" key="14">
    <source>
        <dbReference type="EMBL" id="QIJ70857.1"/>
    </source>
</evidence>
<dbReference type="RefSeq" id="WP_166031080.1">
    <property type="nucleotide sequence ID" value="NZ_CP048877.1"/>
</dbReference>
<dbReference type="PANTHER" id="PTHR47964:SF1">
    <property type="entry name" value="ATP-DEPENDENT DNA HELICASE HOMOLOG RECG, CHLOROPLASTIC"/>
    <property type="match status" value="1"/>
</dbReference>
<reference evidence="14 15" key="1">
    <citation type="submission" date="2020-02" db="EMBL/GenBank/DDBJ databases">
        <title>Genome analysis of Thermosulfuriphilus ammonigenes ST65T, an anaerobic thermophilic chemolithoautotrophic bacterium isolated from a deep-sea hydrothermal vent.</title>
        <authorList>
            <person name="Slobodkina G."/>
            <person name="Allioux M."/>
            <person name="Merkel A."/>
            <person name="Alain K."/>
            <person name="Jebbar M."/>
            <person name="Slobodkin A."/>
        </authorList>
    </citation>
    <scope>NUCLEOTIDE SEQUENCE [LARGE SCALE GENOMIC DNA]</scope>
    <source>
        <strain evidence="14 15">ST65</strain>
    </source>
</reference>
<keyword evidence="5 13" id="KW-0378">Hydrolase</keyword>
<dbReference type="EC" id="3.6.4.-" evidence="13"/>
<evidence type="ECO:0000256" key="13">
    <source>
        <dbReference type="HAMAP-Rule" id="MF_00969"/>
    </source>
</evidence>
<dbReference type="PROSITE" id="PS51194">
    <property type="entry name" value="HELICASE_CTER"/>
    <property type="match status" value="1"/>
</dbReference>
<dbReference type="PROSITE" id="PS51192">
    <property type="entry name" value="HELICASE_ATP_BIND_1"/>
    <property type="match status" value="1"/>
</dbReference>
<dbReference type="Pfam" id="PF02559">
    <property type="entry name" value="CarD_TRCF_RID"/>
    <property type="match status" value="1"/>
</dbReference>
<evidence type="ECO:0000256" key="9">
    <source>
        <dbReference type="ARBA" id="ARBA00023204"/>
    </source>
</evidence>
<dbReference type="InterPro" id="IPR041471">
    <property type="entry name" value="UvrB_inter"/>
</dbReference>
<dbReference type="Proteomes" id="UP000502179">
    <property type="component" value="Chromosome"/>
</dbReference>
<dbReference type="GO" id="GO:0003678">
    <property type="term" value="F:DNA helicase activity"/>
    <property type="evidence" value="ECO:0007669"/>
    <property type="project" value="TreeGrafter"/>
</dbReference>
<evidence type="ECO:0000256" key="7">
    <source>
        <dbReference type="ARBA" id="ARBA00022840"/>
    </source>
</evidence>
<dbReference type="GO" id="GO:0006355">
    <property type="term" value="P:regulation of DNA-templated transcription"/>
    <property type="evidence" value="ECO:0007669"/>
    <property type="project" value="UniProtKB-UniRule"/>
</dbReference>
<dbReference type="Gene3D" id="2.40.10.170">
    <property type="match status" value="1"/>
</dbReference>
<dbReference type="InterPro" id="IPR003711">
    <property type="entry name" value="CarD-like/TRCF_RID"/>
</dbReference>
<evidence type="ECO:0000256" key="3">
    <source>
        <dbReference type="ARBA" id="ARBA00022741"/>
    </source>
</evidence>
<comment type="similarity">
    <text evidence="11 13">In the C-terminal section; belongs to the helicase family. RecG subfamily.</text>
</comment>
<sequence>MIVPDQDLARQVSRDLSFFFEAPVRHFPTYDAPPFASLVPEPEAAAGRLATLYELAKSPEPPLIVASVSALLRRTIPQKILDEAADYLLPEEEIPREAFLRRLIEGGYQQVGLVQGRGEMSVRGALVDLFPPLYTEPLRLDFWGDTLESIRVFDPVSQRSLEHLEEATILPASELFCSSEVIEGAKKRIISRAEKFSAPGQMIYTLLENLSAQRLLETPEHYLPLLYPHPQSLFDYLPEEAAIVLVEPAAIEGAVKDEAERIRGFFERAKERLLVEAFESFLSPEEFWREIKARAFLELPSLAEGNEDLELDIKDSSDLALKIKARPHQALEILREEVARVLDEGDSVILASPSQRTAERLKNLLETGPLEGVSIPICSAPLKLKAQSRVEIVIGSLGSGFYWPELALWVISEEELLGTRHRLQPRGRGRERLLEELKLEELRPGDYIVHRDHGIGRYEGLVQLDLQGIPGEFLLLSYKDGDKLYLPVDRLSLVQKYIGIEGHEPRVDRLGGKSWQTTKKKVARAIAEVAQELLELYAARKVRRGHAFAPPSALFQEFEAAFPYEETPDQAAAIEEVLADMQSERPMDRLVCGDVGYGKTEVALRATMLAVSDGRQVAVLVPTTLLAEQHLRTFSSRLSPFGVRVAGLSRLKSPKEQRKIIAELKSGQIDVVIGTHRLLQADVGFKNLGLLIIDEEHRFGVRHKERLKKLKSTVDVLTLTATPIPRTLQLSLLGVRDLSVINTPPEGRLPIKTYIAKFEEAIVREAIRRELRRGGQVFFVHNRVKGIHSLAEYLRRLVPEARIEVAHGQMPPEELERIMIRFLRHEIDVLVSTTIIESGLDIPSANTIIINRADRLGLAEIYQLRGRVGRAEEQAYCYLLVPSLSDLSEDARKRLRALMDFSQLGAGFKLALSDLQIRGGGNLLGTSQSGHIAAVGYDLYLEILQKTIEELKGEAPEEDFEPEVNFRLPAFIPQSYVPDVDQRLLLYRRLALCRDEEGISHLKEELLDRYGPLPQEVENLFRLQRLKLLLKALKIKRLDRADHQVVLSVDEETRLDPDRILALSQKRKGVKLTPEGRLFVRLKGDKIFEETLSILQELEQKR</sequence>
<dbReference type="CDD" id="cd17991">
    <property type="entry name" value="DEXHc_TRCF"/>
    <property type="match status" value="1"/>
</dbReference>
<keyword evidence="6" id="KW-0347">Helicase</keyword>
<evidence type="ECO:0000256" key="10">
    <source>
        <dbReference type="ARBA" id="ARBA00061104"/>
    </source>
</evidence>
<evidence type="ECO:0000256" key="6">
    <source>
        <dbReference type="ARBA" id="ARBA00022806"/>
    </source>
</evidence>
<dbReference type="EMBL" id="CP048877">
    <property type="protein sequence ID" value="QIJ70857.1"/>
    <property type="molecule type" value="Genomic_DNA"/>
</dbReference>
<dbReference type="InterPro" id="IPR037235">
    <property type="entry name" value="TRCF-like_C_D7"/>
</dbReference>
<dbReference type="Pfam" id="PF03461">
    <property type="entry name" value="TRCF"/>
    <property type="match status" value="1"/>
</dbReference>
<dbReference type="GO" id="GO:0016787">
    <property type="term" value="F:hydrolase activity"/>
    <property type="evidence" value="ECO:0007669"/>
    <property type="project" value="UniProtKB-KW"/>
</dbReference>
<keyword evidence="8 13" id="KW-0238">DNA-binding</keyword>
<evidence type="ECO:0000256" key="5">
    <source>
        <dbReference type="ARBA" id="ARBA00022801"/>
    </source>
</evidence>
<dbReference type="InterPro" id="IPR014001">
    <property type="entry name" value="Helicase_ATP-bd"/>
</dbReference>